<dbReference type="KEGG" id="tpv:TP02_0247"/>
<evidence type="ECO:0000256" key="3">
    <source>
        <dbReference type="ARBA" id="ARBA00022917"/>
    </source>
</evidence>
<dbReference type="GO" id="GO:0003743">
    <property type="term" value="F:translation initiation factor activity"/>
    <property type="evidence" value="ECO:0007669"/>
    <property type="project" value="UniProtKB-UniRule"/>
</dbReference>
<keyword evidence="3 4" id="KW-0648">Protein biosynthesis</keyword>
<accession>Q4N5P3</accession>
<name>Q4N5P3_THEPA</name>
<sequence length="544" mass="63534">MDNNDSFRQTLATDGPQRTVTQLLPIEPEVVDFLVRLHDNLYRKNAEALKNLYEQELNVITDKYFKSSRWPSISDVAGFYSQSGRFHNLIMALYAEIYYRHAFYLGEASYEDRVDSWNKYVRLLTYFIEECNKPEGSEGLSGLTIPSSWVWDMLDEFVYQLQESCHWKIRFCSSTEDQRNCGYLVCSSSSRALTRVGKQSNVQICLSVFKGCAFGYNKSELPTRIFRINLLIETSCVTWRLLYFTDNGLKRGFIPQKFVLEDSSLQCHTHLLPGVRVHDAKVLPIIPIIMCRRYNDAIRILSQLLIFLTKQRSYLVSQSYQQSAMSKQTEKMYLIIILCHVTTRIKLDETVIQTIKEQYSNKFYQLQVDNEDSFRDVFHKACPKFIDPAGPSLKLTESPTVNEPLQRQVQIFLEEINKQRKVNEIYSYAKLYHNISLKKLGVLMNAGDDPEVLRSQILCAKHHVRQFVSNSFSLYHTNLLQTFGDRDDLYIDQNVLHIKSKKNQKIYAEYFLQQINKCKQTLNNLQSKRDDQQNKKEKVNVVSQ</sequence>
<comment type="caution">
    <text evidence="6">The sequence shown here is derived from an EMBL/GenBank/DDBJ whole genome shotgun (WGS) entry which is preliminary data.</text>
</comment>
<feature type="coiled-coil region" evidence="5">
    <location>
        <begin position="515"/>
        <end position="542"/>
    </location>
</feature>
<dbReference type="HAMAP" id="MF_03011">
    <property type="entry name" value="eIF3l"/>
    <property type="match status" value="1"/>
</dbReference>
<dbReference type="InterPro" id="IPR019382">
    <property type="entry name" value="eIF3l"/>
</dbReference>
<comment type="function">
    <text evidence="4">Component of the eukaryotic translation initiation factor 3 (eIF-3) complex, which is involved in protein synthesis of a specialized repertoire of mRNAs and, together with other initiation factors, stimulates binding of mRNA and methionyl-tRNAi to the 40S ribosome. The eIF-3 complex specifically targets and initiates translation of a subset of mRNAs involved in cell proliferation.</text>
</comment>
<organism evidence="6 7">
    <name type="scientific">Theileria parva</name>
    <name type="common">East coast fever infection agent</name>
    <dbReference type="NCBI Taxonomy" id="5875"/>
    <lineage>
        <taxon>Eukaryota</taxon>
        <taxon>Sar</taxon>
        <taxon>Alveolata</taxon>
        <taxon>Apicomplexa</taxon>
        <taxon>Aconoidasida</taxon>
        <taxon>Piroplasmida</taxon>
        <taxon>Theileriidae</taxon>
        <taxon>Theileria</taxon>
    </lineage>
</organism>
<keyword evidence="1 4" id="KW-0963">Cytoplasm</keyword>
<evidence type="ECO:0000313" key="7">
    <source>
        <dbReference type="Proteomes" id="UP000001949"/>
    </source>
</evidence>
<proteinExistence type="inferred from homology"/>
<dbReference type="STRING" id="5875.Q4N5P3"/>
<evidence type="ECO:0000256" key="5">
    <source>
        <dbReference type="SAM" id="Coils"/>
    </source>
</evidence>
<dbReference type="InParanoid" id="Q4N5P3"/>
<dbReference type="GO" id="GO:0005852">
    <property type="term" value="C:eukaryotic translation initiation factor 3 complex"/>
    <property type="evidence" value="ECO:0007669"/>
    <property type="project" value="UniProtKB-UniRule"/>
</dbReference>
<evidence type="ECO:0000256" key="4">
    <source>
        <dbReference type="HAMAP-Rule" id="MF_03011"/>
    </source>
</evidence>
<dbReference type="AlphaFoldDB" id="Q4N5P3"/>
<evidence type="ECO:0000313" key="6">
    <source>
        <dbReference type="EMBL" id="EAN32530.1"/>
    </source>
</evidence>
<dbReference type="GO" id="GO:0001732">
    <property type="term" value="P:formation of cytoplasmic translation initiation complex"/>
    <property type="evidence" value="ECO:0007669"/>
    <property type="project" value="UniProtKB-UniRule"/>
</dbReference>
<comment type="subunit">
    <text evidence="4">Component of the eukaryotic translation initiation factor 3 (eIF-3) complex.</text>
</comment>
<dbReference type="GO" id="GO:0016282">
    <property type="term" value="C:eukaryotic 43S preinitiation complex"/>
    <property type="evidence" value="ECO:0007669"/>
    <property type="project" value="UniProtKB-UniRule"/>
</dbReference>
<evidence type="ECO:0000256" key="2">
    <source>
        <dbReference type="ARBA" id="ARBA00022540"/>
    </source>
</evidence>
<gene>
    <name evidence="6" type="ordered locus">TP02_0247</name>
</gene>
<dbReference type="Pfam" id="PF10255">
    <property type="entry name" value="Paf67"/>
    <property type="match status" value="2"/>
</dbReference>
<dbReference type="eggNOG" id="KOG3677">
    <property type="taxonomic scope" value="Eukaryota"/>
</dbReference>
<dbReference type="Proteomes" id="UP000001949">
    <property type="component" value="Unassembled WGS sequence"/>
</dbReference>
<dbReference type="FunCoup" id="Q4N5P3">
    <property type="interactions" value="428"/>
</dbReference>
<reference evidence="6 7" key="1">
    <citation type="journal article" date="2005" name="Science">
        <title>Genome sequence of Theileria parva, a bovine pathogen that transforms lymphocytes.</title>
        <authorList>
            <person name="Gardner M.J."/>
            <person name="Bishop R."/>
            <person name="Shah T."/>
            <person name="de Villiers E.P."/>
            <person name="Carlton J.M."/>
            <person name="Hall N."/>
            <person name="Ren Q."/>
            <person name="Paulsen I.T."/>
            <person name="Pain A."/>
            <person name="Berriman M."/>
            <person name="Wilson R.J.M."/>
            <person name="Sato S."/>
            <person name="Ralph S.A."/>
            <person name="Mann D.J."/>
            <person name="Xiong Z."/>
            <person name="Shallom S.J."/>
            <person name="Weidman J."/>
            <person name="Jiang L."/>
            <person name="Lynn J."/>
            <person name="Weaver B."/>
            <person name="Shoaibi A."/>
            <person name="Domingo A.R."/>
            <person name="Wasawo D."/>
            <person name="Crabtree J."/>
            <person name="Wortman J.R."/>
            <person name="Haas B."/>
            <person name="Angiuoli S.V."/>
            <person name="Creasy T.H."/>
            <person name="Lu C."/>
            <person name="Suh B."/>
            <person name="Silva J.C."/>
            <person name="Utterback T.R."/>
            <person name="Feldblyum T.V."/>
            <person name="Pertea M."/>
            <person name="Allen J."/>
            <person name="Nierman W.C."/>
            <person name="Taracha E.L.N."/>
            <person name="Salzberg S.L."/>
            <person name="White O.R."/>
            <person name="Fitzhugh H.A."/>
            <person name="Morzaria S."/>
            <person name="Venter J.C."/>
            <person name="Fraser C.M."/>
            <person name="Nene V."/>
        </authorList>
    </citation>
    <scope>NUCLEOTIDE SEQUENCE [LARGE SCALE GENOMIC DNA]</scope>
    <source>
        <strain evidence="6 7">Muguga</strain>
    </source>
</reference>
<keyword evidence="7" id="KW-1185">Reference proteome</keyword>
<keyword evidence="2 4" id="KW-0396">Initiation factor</keyword>
<dbReference type="PANTHER" id="PTHR13242:SF0">
    <property type="entry name" value="EUKARYOTIC TRANSLATION INITIATION FACTOR 3 SUBUNIT L"/>
    <property type="match status" value="1"/>
</dbReference>
<dbReference type="VEuPathDB" id="PiroplasmaDB:TpMuguga_02g00247"/>
<dbReference type="PANTHER" id="PTHR13242">
    <property type="entry name" value="EUKARYOTIC TRANSLATION INITIATION FACTOR 3"/>
    <property type="match status" value="1"/>
</dbReference>
<comment type="similarity">
    <text evidence="4">Belongs to the eIF-3 subunit L family.</text>
</comment>
<evidence type="ECO:0000256" key="1">
    <source>
        <dbReference type="ARBA" id="ARBA00022490"/>
    </source>
</evidence>
<dbReference type="EMBL" id="AAGK01000002">
    <property type="protein sequence ID" value="EAN32530.1"/>
    <property type="molecule type" value="Genomic_DNA"/>
</dbReference>
<dbReference type="OMA" id="AGWFIRN"/>
<dbReference type="GO" id="GO:0033290">
    <property type="term" value="C:eukaryotic 48S preinitiation complex"/>
    <property type="evidence" value="ECO:0007669"/>
    <property type="project" value="UniProtKB-UniRule"/>
</dbReference>
<comment type="subcellular location">
    <subcellularLocation>
        <location evidence="4">Cytoplasm</location>
    </subcellularLocation>
</comment>
<protein>
    <recommendedName>
        <fullName evidence="4">Eukaryotic translation initiation factor 3 subunit L</fullName>
        <shortName evidence="4">eIF3l</shortName>
    </recommendedName>
</protein>
<keyword evidence="5" id="KW-0175">Coiled coil</keyword>